<feature type="transmembrane region" description="Helical" evidence="6">
    <location>
        <begin position="85"/>
        <end position="103"/>
    </location>
</feature>
<feature type="transmembrane region" description="Helical" evidence="6">
    <location>
        <begin position="357"/>
        <end position="380"/>
    </location>
</feature>
<dbReference type="InterPro" id="IPR036259">
    <property type="entry name" value="MFS_trans_sf"/>
</dbReference>
<dbReference type="Proteomes" id="UP000254060">
    <property type="component" value="Unassembled WGS sequence"/>
</dbReference>
<feature type="transmembrane region" description="Helical" evidence="6">
    <location>
        <begin position="266"/>
        <end position="289"/>
    </location>
</feature>
<feature type="transmembrane region" description="Helical" evidence="6">
    <location>
        <begin position="49"/>
        <end position="73"/>
    </location>
</feature>
<comment type="similarity">
    <text evidence="2">Belongs to the major facilitator superfamily. Nitrate/nitrite porter (TC 2.A.1.8) family.</text>
</comment>
<reference evidence="7 8" key="1">
    <citation type="submission" date="2018-06" db="EMBL/GenBank/DDBJ databases">
        <authorList>
            <consortium name="Pathogen Informatics"/>
            <person name="Doyle S."/>
        </authorList>
    </citation>
    <scope>NUCLEOTIDE SEQUENCE [LARGE SCALE GENOMIC DNA]</scope>
    <source>
        <strain evidence="7 8">NCTC13163</strain>
    </source>
</reference>
<sequence length="453" mass="48967">MSVWYELTRLEEELMMQQLQKTTNGLTEWKPEDTQFWEGTGKRVASRNLLVSVPALTLAFIVWQMWSVAAVQLNSIGFSFTQGQLFTLAALPGLVGASLRFFYTFANSIFGGRNWTIFSTSILLLPLLGIAYAVQNVNTPYWVFMVLAALCGLGGGNFSSSNANIGAFYPKAKKGTALGINGGVGNLGVSLVQLITPLVITTGIFGVIGGSALVTDTGEQIWLQNAALLWVVPTIVLTVCAYLFMDNLPTARQSIREQASVFKEKHFWIQTLLYTAAFGSFIGYAAAFPMILKLKFPESDLMALAFLGAFLGASSRPFGGWISDKVGAAKVTLIVFGIMALGTVSVIMAITNDNLTMFFVSFVILFIATGLNSGATFAMIPHVFVATKTPAVVGFSAAFAAYGAFFIPKMFGWSLDLVGSFNGALFVMLGLYAISIAITIYYYLRSGAEKPIR</sequence>
<feature type="transmembrane region" description="Helical" evidence="6">
    <location>
        <begin position="221"/>
        <end position="245"/>
    </location>
</feature>
<dbReference type="InterPro" id="IPR044772">
    <property type="entry name" value="NO3_transporter"/>
</dbReference>
<evidence type="ECO:0000256" key="6">
    <source>
        <dbReference type="SAM" id="Phobius"/>
    </source>
</evidence>
<dbReference type="CDD" id="cd17341">
    <property type="entry name" value="MFS_NRT2_like"/>
    <property type="match status" value="1"/>
</dbReference>
<keyword evidence="5 6" id="KW-0472">Membrane</keyword>
<dbReference type="GO" id="GO:0005886">
    <property type="term" value="C:plasma membrane"/>
    <property type="evidence" value="ECO:0007669"/>
    <property type="project" value="UniProtKB-SubCell"/>
</dbReference>
<feature type="transmembrane region" description="Helical" evidence="6">
    <location>
        <begin position="115"/>
        <end position="135"/>
    </location>
</feature>
<feature type="transmembrane region" description="Helical" evidence="6">
    <location>
        <begin position="141"/>
        <end position="163"/>
    </location>
</feature>
<feature type="transmembrane region" description="Helical" evidence="6">
    <location>
        <begin position="301"/>
        <end position="319"/>
    </location>
</feature>
<dbReference type="Pfam" id="PF07690">
    <property type="entry name" value="MFS_1"/>
    <property type="match status" value="1"/>
</dbReference>
<evidence type="ECO:0000256" key="1">
    <source>
        <dbReference type="ARBA" id="ARBA00004651"/>
    </source>
</evidence>
<name>A0A377FX99_9BACL</name>
<accession>A0A377FX99</accession>
<feature type="transmembrane region" description="Helical" evidence="6">
    <location>
        <begin position="331"/>
        <end position="351"/>
    </location>
</feature>
<proteinExistence type="inferred from homology"/>
<dbReference type="GO" id="GO:0015112">
    <property type="term" value="F:nitrate transmembrane transporter activity"/>
    <property type="evidence" value="ECO:0007669"/>
    <property type="project" value="InterPro"/>
</dbReference>
<comment type="subcellular location">
    <subcellularLocation>
        <location evidence="1">Cell membrane</location>
        <topology evidence="1">Multi-pass membrane protein</topology>
    </subcellularLocation>
</comment>
<keyword evidence="4 6" id="KW-1133">Transmembrane helix</keyword>
<evidence type="ECO:0000313" key="8">
    <source>
        <dbReference type="Proteomes" id="UP000254060"/>
    </source>
</evidence>
<dbReference type="EMBL" id="UGGP01000001">
    <property type="protein sequence ID" value="STO09472.1"/>
    <property type="molecule type" value="Genomic_DNA"/>
</dbReference>
<dbReference type="PANTHER" id="PTHR23515">
    <property type="entry name" value="HIGH-AFFINITY NITRATE TRANSPORTER 2.3"/>
    <property type="match status" value="1"/>
</dbReference>
<dbReference type="SUPFAM" id="SSF103473">
    <property type="entry name" value="MFS general substrate transporter"/>
    <property type="match status" value="1"/>
</dbReference>
<dbReference type="AlphaFoldDB" id="A0A377FX99"/>
<evidence type="ECO:0000256" key="4">
    <source>
        <dbReference type="ARBA" id="ARBA00022989"/>
    </source>
</evidence>
<feature type="transmembrane region" description="Helical" evidence="6">
    <location>
        <begin position="184"/>
        <end position="209"/>
    </location>
</feature>
<dbReference type="InterPro" id="IPR011701">
    <property type="entry name" value="MFS"/>
</dbReference>
<dbReference type="STRING" id="1397694.GCA_000702585_00332"/>
<evidence type="ECO:0000256" key="2">
    <source>
        <dbReference type="ARBA" id="ARBA00008432"/>
    </source>
</evidence>
<gene>
    <name evidence="7" type="primary">narK</name>
    <name evidence="7" type="ORF">NCTC13163_02910</name>
</gene>
<protein>
    <submittedName>
        <fullName evidence="7">Nitrite facilitator 1</fullName>
    </submittedName>
</protein>
<keyword evidence="3 6" id="KW-0812">Transmembrane</keyword>
<evidence type="ECO:0000313" key="7">
    <source>
        <dbReference type="EMBL" id="STO09472.1"/>
    </source>
</evidence>
<evidence type="ECO:0000256" key="3">
    <source>
        <dbReference type="ARBA" id="ARBA00022692"/>
    </source>
</evidence>
<organism evidence="7 8">
    <name type="scientific">Exiguobacterium aurantiacum</name>
    <dbReference type="NCBI Taxonomy" id="33987"/>
    <lineage>
        <taxon>Bacteria</taxon>
        <taxon>Bacillati</taxon>
        <taxon>Bacillota</taxon>
        <taxon>Bacilli</taxon>
        <taxon>Bacillales</taxon>
        <taxon>Bacillales Family XII. Incertae Sedis</taxon>
        <taxon>Exiguobacterium</taxon>
    </lineage>
</organism>
<dbReference type="Gene3D" id="1.20.1250.20">
    <property type="entry name" value="MFS general substrate transporter like domains"/>
    <property type="match status" value="1"/>
</dbReference>
<feature type="transmembrane region" description="Helical" evidence="6">
    <location>
        <begin position="423"/>
        <end position="444"/>
    </location>
</feature>
<evidence type="ECO:0000256" key="5">
    <source>
        <dbReference type="ARBA" id="ARBA00023136"/>
    </source>
</evidence>
<feature type="transmembrane region" description="Helical" evidence="6">
    <location>
        <begin position="392"/>
        <end position="411"/>
    </location>
</feature>